<gene>
    <name evidence="1" type="ORF">ADUPG1_000572</name>
</gene>
<sequence>MIGGLRHENALNLVRSQYSRSHIDELDAATAESCIKTCSDVESIVLGHGRVGSELERHMANYKCQMTPRRVWCVGIQLFMDGVSVVRNSKTSVLAMKCSIINLPRAIKNSFPWIWEIVTLPDTKEMSKMILSHLVKDLLELQRGLKIGDLTIVGYLSLITADSPERSRILGISHGIHRCQICSAAGIQLFQNFGISYRPLSDFSSPLMHLKLFFDVRFHLPHDIMHLEVLRLGRYLIEFLSCTVDPDEIERISKELDIHSVFFLNLSASDILSFLLNISHFLPIVLIKSVYTRFVRAKEVLKTTVGTEADERKKCWVEIQQEMRFVPHAPGGPPPWRIHDSVLVFLPEFLGKGRIDTEMPAPENHLRVRNITERHRYPSLLIETRYLSPINHDPKVVES</sequence>
<organism evidence="1 2">
    <name type="scientific">Aduncisulcus paluster</name>
    <dbReference type="NCBI Taxonomy" id="2918883"/>
    <lineage>
        <taxon>Eukaryota</taxon>
        <taxon>Metamonada</taxon>
        <taxon>Carpediemonas-like organisms</taxon>
        <taxon>Aduncisulcus</taxon>
    </lineage>
</organism>
<evidence type="ECO:0000313" key="2">
    <source>
        <dbReference type="Proteomes" id="UP001057375"/>
    </source>
</evidence>
<evidence type="ECO:0000313" key="1">
    <source>
        <dbReference type="EMBL" id="GKT28310.1"/>
    </source>
</evidence>
<accession>A0ABQ5KAU4</accession>
<comment type="caution">
    <text evidence="1">The sequence shown here is derived from an EMBL/GenBank/DDBJ whole genome shotgun (WGS) entry which is preliminary data.</text>
</comment>
<dbReference type="EMBL" id="BQXS01000232">
    <property type="protein sequence ID" value="GKT28310.1"/>
    <property type="molecule type" value="Genomic_DNA"/>
</dbReference>
<evidence type="ECO:0008006" key="3">
    <source>
        <dbReference type="Google" id="ProtNLM"/>
    </source>
</evidence>
<proteinExistence type="predicted"/>
<reference evidence="1" key="1">
    <citation type="submission" date="2022-03" db="EMBL/GenBank/DDBJ databases">
        <title>Draft genome sequence of Aduncisulcus paluster, a free-living microaerophilic Fornicata.</title>
        <authorList>
            <person name="Yuyama I."/>
            <person name="Kume K."/>
            <person name="Tamura T."/>
            <person name="Inagaki Y."/>
            <person name="Hashimoto T."/>
        </authorList>
    </citation>
    <scope>NUCLEOTIDE SEQUENCE</scope>
    <source>
        <strain evidence="1">NY0171</strain>
    </source>
</reference>
<keyword evidence="2" id="KW-1185">Reference proteome</keyword>
<name>A0ABQ5KAU4_9EUKA</name>
<dbReference type="Proteomes" id="UP001057375">
    <property type="component" value="Unassembled WGS sequence"/>
</dbReference>
<protein>
    <recommendedName>
        <fullName evidence="3">Maturase</fullName>
    </recommendedName>
</protein>